<evidence type="ECO:0000256" key="1">
    <source>
        <dbReference type="SAM" id="SignalP"/>
    </source>
</evidence>
<dbReference type="EMBL" id="CH940647">
    <property type="protein sequence ID" value="EDW68798.1"/>
    <property type="molecule type" value="Genomic_DNA"/>
</dbReference>
<dbReference type="InParanoid" id="Q9U5S5"/>
<dbReference type="EMBL" id="AJ249251">
    <property type="protein sequence ID" value="CAB55351.1"/>
    <property type="molecule type" value="Genomic_DNA"/>
</dbReference>
<name>Q9U5S5_DROVI</name>
<dbReference type="PANTHER" id="PTHR47248">
    <property type="entry name" value="PROTEIN CBG06772"/>
    <property type="match status" value="1"/>
</dbReference>
<dbReference type="OMA" id="CYGNANI"/>
<feature type="signal peptide" evidence="1">
    <location>
        <begin position="1"/>
        <end position="21"/>
    </location>
</feature>
<dbReference type="Proteomes" id="UP000008792">
    <property type="component" value="Unassembled WGS sequence"/>
</dbReference>
<sequence>MKFFLILAGLAFYVAHTGIQAMVCRGGVADSQPVCIGGKSEGHANETVCYGNANIYMWWYDTRSRSCKRLSYNGCGGNKNRFCTKSLCKSKCRRNERAAVQVPVTEYGIWN</sequence>
<dbReference type="Gene3D" id="4.10.410.10">
    <property type="entry name" value="Pancreatic trypsin inhibitor Kunitz domain"/>
    <property type="match status" value="1"/>
</dbReference>
<evidence type="ECO:0000313" key="4">
    <source>
        <dbReference type="EMBL" id="EDW68798.1"/>
    </source>
</evidence>
<dbReference type="KEGG" id="dvi:6622694"/>
<accession>Q9U5S5</accession>
<reference evidence="4" key="3">
    <citation type="journal article" date="2008" name="Bioinformatics">
        <title>Assembly reconciliation.</title>
        <authorList>
            <person name="Zimin A.V."/>
            <person name="Smith D.R."/>
            <person name="Sutton G."/>
            <person name="Yorke J.A."/>
        </authorList>
    </citation>
    <scope>NUCLEOTIDE SEQUENCE</scope>
    <source>
        <strain evidence="4">TSC#15010-1051.87</strain>
    </source>
</reference>
<evidence type="ECO:0000313" key="5">
    <source>
        <dbReference type="Proteomes" id="UP000008792"/>
    </source>
</evidence>
<evidence type="ECO:0000259" key="2">
    <source>
        <dbReference type="PROSITE" id="PS50279"/>
    </source>
</evidence>
<dbReference type="PROSITE" id="PS50279">
    <property type="entry name" value="BPTI_KUNITZ_2"/>
    <property type="match status" value="1"/>
</dbReference>
<dbReference type="GeneID" id="6622694"/>
<dbReference type="SUPFAM" id="SSF57362">
    <property type="entry name" value="BPTI-like"/>
    <property type="match status" value="1"/>
</dbReference>
<dbReference type="InterPro" id="IPR052861">
    <property type="entry name" value="BPTI/Kunitz_domain"/>
</dbReference>
<dbReference type="Pfam" id="PF00014">
    <property type="entry name" value="Kunitz_BPTI"/>
    <property type="match status" value="1"/>
</dbReference>
<dbReference type="SMART" id="SM00131">
    <property type="entry name" value="KU"/>
    <property type="match status" value="1"/>
</dbReference>
<dbReference type="GO" id="GO:0004867">
    <property type="term" value="F:serine-type endopeptidase inhibitor activity"/>
    <property type="evidence" value="ECO:0007669"/>
    <property type="project" value="InterPro"/>
</dbReference>
<evidence type="ECO:0000313" key="3">
    <source>
        <dbReference type="EMBL" id="CAB55351.1"/>
    </source>
</evidence>
<dbReference type="OrthoDB" id="4473401at2759"/>
<keyword evidence="1" id="KW-0732">Signal</keyword>
<dbReference type="MEROPS" id="I02.037"/>
<proteinExistence type="predicted"/>
<dbReference type="InterPro" id="IPR002223">
    <property type="entry name" value="Kunitz_BPTI"/>
</dbReference>
<reference evidence="4 5" key="2">
    <citation type="journal article" date="2007" name="Nature">
        <title>Evolution of genes and genomes on the Drosophila phylogeny.</title>
        <authorList>
            <consortium name="Drosophila 12 Genomes Consortium"/>
            <person name="Clark A.G."/>
            <person name="Eisen M.B."/>
            <person name="Smith D.R."/>
            <person name="Bergman C.M."/>
            <person name="Oliver B."/>
            <person name="Markow T.A."/>
            <person name="Kaufman T.C."/>
            <person name="Kellis M."/>
            <person name="Gelbart W."/>
            <person name="Iyer V.N."/>
            <person name="Pollard D.A."/>
            <person name="Sackton T.B."/>
            <person name="Larracuente A.M."/>
            <person name="Singh N.D."/>
            <person name="Abad J.P."/>
            <person name="Abt D.N."/>
            <person name="Adryan B."/>
            <person name="Aguade M."/>
            <person name="Akashi H."/>
            <person name="Anderson W.W."/>
            <person name="Aquadro C.F."/>
            <person name="Ardell D.H."/>
            <person name="Arguello R."/>
            <person name="Artieri C.G."/>
            <person name="Barbash D.A."/>
            <person name="Barker D."/>
            <person name="Barsanti P."/>
            <person name="Batterham P."/>
            <person name="Batzoglou S."/>
            <person name="Begun D."/>
            <person name="Bhutkar A."/>
            <person name="Blanco E."/>
            <person name="Bosak S.A."/>
            <person name="Bradley R.K."/>
            <person name="Brand A.D."/>
            <person name="Brent M.R."/>
            <person name="Brooks A.N."/>
            <person name="Brown R.H."/>
            <person name="Butlin R.K."/>
            <person name="Caggese C."/>
            <person name="Calvi B.R."/>
            <person name="Bernardo de Carvalho A."/>
            <person name="Caspi A."/>
            <person name="Castrezana S."/>
            <person name="Celniker S.E."/>
            <person name="Chang J.L."/>
            <person name="Chapple C."/>
            <person name="Chatterji S."/>
            <person name="Chinwalla A."/>
            <person name="Civetta A."/>
            <person name="Clifton S.W."/>
            <person name="Comeron J.M."/>
            <person name="Costello J.C."/>
            <person name="Coyne J.A."/>
            <person name="Daub J."/>
            <person name="David R.G."/>
            <person name="Delcher A.L."/>
            <person name="Delehaunty K."/>
            <person name="Do C.B."/>
            <person name="Ebling H."/>
            <person name="Edwards K."/>
            <person name="Eickbush T."/>
            <person name="Evans J.D."/>
            <person name="Filipski A."/>
            <person name="Findeiss S."/>
            <person name="Freyhult E."/>
            <person name="Fulton L."/>
            <person name="Fulton R."/>
            <person name="Garcia A.C."/>
            <person name="Gardiner A."/>
            <person name="Garfield D.A."/>
            <person name="Garvin B.E."/>
            <person name="Gibson G."/>
            <person name="Gilbert D."/>
            <person name="Gnerre S."/>
            <person name="Godfrey J."/>
            <person name="Good R."/>
            <person name="Gotea V."/>
            <person name="Gravely B."/>
            <person name="Greenberg A.J."/>
            <person name="Griffiths-Jones S."/>
            <person name="Gross S."/>
            <person name="Guigo R."/>
            <person name="Gustafson E.A."/>
            <person name="Haerty W."/>
            <person name="Hahn M.W."/>
            <person name="Halligan D.L."/>
            <person name="Halpern A.L."/>
            <person name="Halter G.M."/>
            <person name="Han M.V."/>
            <person name="Heger A."/>
            <person name="Hillier L."/>
            <person name="Hinrichs A.S."/>
            <person name="Holmes I."/>
            <person name="Hoskins R.A."/>
            <person name="Hubisz M.J."/>
            <person name="Hultmark D."/>
            <person name="Huntley M.A."/>
            <person name="Jaffe D.B."/>
            <person name="Jagadeeshan S."/>
            <person name="Jeck W.R."/>
            <person name="Johnson J."/>
            <person name="Jones C.D."/>
            <person name="Jordan W.C."/>
            <person name="Karpen G.H."/>
            <person name="Kataoka E."/>
            <person name="Keightley P.D."/>
            <person name="Kheradpour P."/>
            <person name="Kirkness E.F."/>
            <person name="Koerich L.B."/>
            <person name="Kristiansen K."/>
            <person name="Kudrna D."/>
            <person name="Kulathinal R.J."/>
            <person name="Kumar S."/>
            <person name="Kwok R."/>
            <person name="Lander E."/>
            <person name="Langley C.H."/>
            <person name="Lapoint R."/>
            <person name="Lazzaro B.P."/>
            <person name="Lee S.J."/>
            <person name="Levesque L."/>
            <person name="Li R."/>
            <person name="Lin C.F."/>
            <person name="Lin M.F."/>
            <person name="Lindblad-Toh K."/>
            <person name="Llopart A."/>
            <person name="Long M."/>
            <person name="Low L."/>
            <person name="Lozovsky E."/>
            <person name="Lu J."/>
            <person name="Luo M."/>
            <person name="Machado C.A."/>
            <person name="Makalowski W."/>
            <person name="Marzo M."/>
            <person name="Matsuda M."/>
            <person name="Matzkin L."/>
            <person name="McAllister B."/>
            <person name="McBride C.S."/>
            <person name="McKernan B."/>
            <person name="McKernan K."/>
            <person name="Mendez-Lago M."/>
            <person name="Minx P."/>
            <person name="Mollenhauer M.U."/>
            <person name="Montooth K."/>
            <person name="Mount S.M."/>
            <person name="Mu X."/>
            <person name="Myers E."/>
            <person name="Negre B."/>
            <person name="Newfeld S."/>
            <person name="Nielsen R."/>
            <person name="Noor M.A."/>
            <person name="O'Grady P."/>
            <person name="Pachter L."/>
            <person name="Papaceit M."/>
            <person name="Parisi M.J."/>
            <person name="Parisi M."/>
            <person name="Parts L."/>
            <person name="Pedersen J.S."/>
            <person name="Pesole G."/>
            <person name="Phillippy A.M."/>
            <person name="Ponting C.P."/>
            <person name="Pop M."/>
            <person name="Porcelli D."/>
            <person name="Powell J.R."/>
            <person name="Prohaska S."/>
            <person name="Pruitt K."/>
            <person name="Puig M."/>
            <person name="Quesneville H."/>
            <person name="Ram K.R."/>
            <person name="Rand D."/>
            <person name="Rasmussen M.D."/>
            <person name="Reed L.K."/>
            <person name="Reenan R."/>
            <person name="Reily A."/>
            <person name="Remington K.A."/>
            <person name="Rieger T.T."/>
            <person name="Ritchie M.G."/>
            <person name="Robin C."/>
            <person name="Rogers Y.H."/>
            <person name="Rohde C."/>
            <person name="Rozas J."/>
            <person name="Rubenfield M.J."/>
            <person name="Ruiz A."/>
            <person name="Russo S."/>
            <person name="Salzberg S.L."/>
            <person name="Sanchez-Gracia A."/>
            <person name="Saranga D.J."/>
            <person name="Sato H."/>
            <person name="Schaeffer S.W."/>
            <person name="Schatz M.C."/>
            <person name="Schlenke T."/>
            <person name="Schwartz R."/>
            <person name="Segarra C."/>
            <person name="Singh R.S."/>
            <person name="Sirot L."/>
            <person name="Sirota M."/>
            <person name="Sisneros N.B."/>
            <person name="Smith C.D."/>
            <person name="Smith T.F."/>
            <person name="Spieth J."/>
            <person name="Stage D.E."/>
            <person name="Stark A."/>
            <person name="Stephan W."/>
            <person name="Strausberg R.L."/>
            <person name="Strempel S."/>
            <person name="Sturgill D."/>
            <person name="Sutton G."/>
            <person name="Sutton G.G."/>
            <person name="Tao W."/>
            <person name="Teichmann S."/>
            <person name="Tobari Y.N."/>
            <person name="Tomimura Y."/>
            <person name="Tsolas J.M."/>
            <person name="Valente V.L."/>
            <person name="Venter E."/>
            <person name="Venter J.C."/>
            <person name="Vicario S."/>
            <person name="Vieira F.G."/>
            <person name="Vilella A.J."/>
            <person name="Villasante A."/>
            <person name="Walenz B."/>
            <person name="Wang J."/>
            <person name="Wasserman M."/>
            <person name="Watts T."/>
            <person name="Wilson D."/>
            <person name="Wilson R.K."/>
            <person name="Wing R.A."/>
            <person name="Wolfner M.F."/>
            <person name="Wong A."/>
            <person name="Wong G.K."/>
            <person name="Wu C.I."/>
            <person name="Wu G."/>
            <person name="Yamamoto D."/>
            <person name="Yang H.P."/>
            <person name="Yang S.P."/>
            <person name="Yorke J.A."/>
            <person name="Yoshida K."/>
            <person name="Zdobnov E."/>
            <person name="Zhang P."/>
            <person name="Zhang Y."/>
            <person name="Zimin A.V."/>
            <person name="Baldwin J."/>
            <person name="Abdouelleil A."/>
            <person name="Abdulkadir J."/>
            <person name="Abebe A."/>
            <person name="Abera B."/>
            <person name="Abreu J."/>
            <person name="Acer S.C."/>
            <person name="Aftuck L."/>
            <person name="Alexander A."/>
            <person name="An P."/>
            <person name="Anderson E."/>
            <person name="Anderson S."/>
            <person name="Arachi H."/>
            <person name="Azer M."/>
            <person name="Bachantsang P."/>
            <person name="Barry A."/>
            <person name="Bayul T."/>
            <person name="Berlin A."/>
            <person name="Bessette D."/>
            <person name="Bloom T."/>
            <person name="Blye J."/>
            <person name="Boguslavskiy L."/>
            <person name="Bonnet C."/>
            <person name="Boukhgalter B."/>
            <person name="Bourzgui I."/>
            <person name="Brown A."/>
            <person name="Cahill P."/>
            <person name="Channer S."/>
            <person name="Cheshatsang Y."/>
            <person name="Chuda L."/>
            <person name="Citroen M."/>
            <person name="Collymore A."/>
            <person name="Cooke P."/>
            <person name="Costello M."/>
            <person name="D'Aco K."/>
            <person name="Daza R."/>
            <person name="De Haan G."/>
            <person name="DeGray S."/>
            <person name="DeMaso C."/>
            <person name="Dhargay N."/>
            <person name="Dooley K."/>
            <person name="Dooley E."/>
            <person name="Doricent M."/>
            <person name="Dorje P."/>
            <person name="Dorjee K."/>
            <person name="Dupes A."/>
            <person name="Elong R."/>
            <person name="Falk J."/>
            <person name="Farina A."/>
            <person name="Faro S."/>
            <person name="Ferguson D."/>
            <person name="Fisher S."/>
            <person name="Foley C.D."/>
            <person name="Franke A."/>
            <person name="Friedrich D."/>
            <person name="Gadbois L."/>
            <person name="Gearin G."/>
            <person name="Gearin C.R."/>
            <person name="Giannoukos G."/>
            <person name="Goode T."/>
            <person name="Graham J."/>
            <person name="Grandbois E."/>
            <person name="Grewal S."/>
            <person name="Gyaltsen K."/>
            <person name="Hafez N."/>
            <person name="Hagos B."/>
            <person name="Hall J."/>
            <person name="Henson C."/>
            <person name="Hollinger A."/>
            <person name="Honan T."/>
            <person name="Huard M.D."/>
            <person name="Hughes L."/>
            <person name="Hurhula B."/>
            <person name="Husby M.E."/>
            <person name="Kamat A."/>
            <person name="Kanga B."/>
            <person name="Kashin S."/>
            <person name="Khazanovich D."/>
            <person name="Kisner P."/>
            <person name="Lance K."/>
            <person name="Lara M."/>
            <person name="Lee W."/>
            <person name="Lennon N."/>
            <person name="Letendre F."/>
            <person name="LeVine R."/>
            <person name="Lipovsky A."/>
            <person name="Liu X."/>
            <person name="Liu J."/>
            <person name="Liu S."/>
            <person name="Lokyitsang T."/>
            <person name="Lokyitsang Y."/>
            <person name="Lubonja R."/>
            <person name="Lui A."/>
            <person name="MacDonald P."/>
            <person name="Magnisalis V."/>
            <person name="Maru K."/>
            <person name="Matthews C."/>
            <person name="McCusker W."/>
            <person name="McDonough S."/>
            <person name="Mehta T."/>
            <person name="Meldrim J."/>
            <person name="Meneus L."/>
            <person name="Mihai O."/>
            <person name="Mihalev A."/>
            <person name="Mihova T."/>
            <person name="Mittelman R."/>
            <person name="Mlenga V."/>
            <person name="Montmayeur A."/>
            <person name="Mulrain L."/>
            <person name="Navidi A."/>
            <person name="Naylor J."/>
            <person name="Negash T."/>
            <person name="Nguyen T."/>
            <person name="Nguyen N."/>
            <person name="Nicol R."/>
            <person name="Norbu C."/>
            <person name="Norbu N."/>
            <person name="Novod N."/>
            <person name="O'Neill B."/>
            <person name="Osman S."/>
            <person name="Markiewicz E."/>
            <person name="Oyono O.L."/>
            <person name="Patti C."/>
            <person name="Phunkhang P."/>
            <person name="Pierre F."/>
            <person name="Priest M."/>
            <person name="Raghuraman S."/>
            <person name="Rege F."/>
            <person name="Reyes R."/>
            <person name="Rise C."/>
            <person name="Rogov P."/>
            <person name="Ross K."/>
            <person name="Ryan E."/>
            <person name="Settipalli S."/>
            <person name="Shea T."/>
            <person name="Sherpa N."/>
            <person name="Shi L."/>
            <person name="Shih D."/>
            <person name="Sparrow T."/>
            <person name="Spaulding J."/>
            <person name="Stalker J."/>
            <person name="Stange-Thomann N."/>
            <person name="Stavropoulos S."/>
            <person name="Stone C."/>
            <person name="Strader C."/>
            <person name="Tesfaye S."/>
            <person name="Thomson T."/>
            <person name="Thoulutsang Y."/>
            <person name="Thoulutsang D."/>
            <person name="Topham K."/>
            <person name="Topping I."/>
            <person name="Tsamla T."/>
            <person name="Vassiliev H."/>
            <person name="Vo A."/>
            <person name="Wangchuk T."/>
            <person name="Wangdi T."/>
            <person name="Weiand M."/>
            <person name="Wilkinson J."/>
            <person name="Wilson A."/>
            <person name="Yadav S."/>
            <person name="Young G."/>
            <person name="Yu Q."/>
            <person name="Zembek L."/>
            <person name="Zhong D."/>
            <person name="Zimmer A."/>
            <person name="Zwirko Z."/>
            <person name="Jaffe D.B."/>
            <person name="Alvarez P."/>
            <person name="Brockman W."/>
            <person name="Butler J."/>
            <person name="Chin C."/>
            <person name="Gnerre S."/>
            <person name="Grabherr M."/>
            <person name="Kleber M."/>
            <person name="Mauceli E."/>
            <person name="MacCallum I."/>
        </authorList>
    </citation>
    <scope>NUCLEOTIDE SEQUENCE [LARGE SCALE GENOMIC DNA]</scope>
    <source>
        <strain evidence="4">TSC#15010-1051.87</strain>
        <strain evidence="5">Tucson 15010-1051.87</strain>
    </source>
</reference>
<dbReference type="AlphaFoldDB" id="Q9U5S5"/>
<dbReference type="CDD" id="cd00109">
    <property type="entry name" value="Kunitz-type"/>
    <property type="match status" value="1"/>
</dbReference>
<reference evidence="3" key="1">
    <citation type="journal article" date="2004" name="Insect Biochem. Mol. Biol.">
        <title>A Kunitz type protease inhibitor related protein is synthesized in Drosophila prepupal salivary glands and released into the moulting fluid during pupation.</title>
        <authorList>
            <person name="Kress H."/>
            <person name="Jarrin A."/>
            <person name="Thuroff E."/>
            <person name="Saunders R."/>
            <person name="Weise C."/>
            <person name="Schmidt am Busch M."/>
            <person name="Knapp E.W."/>
            <person name="Wedde M."/>
            <person name="Vilcinskas A."/>
        </authorList>
    </citation>
    <scope>NUCLEOTIDE SEQUENCE</scope>
</reference>
<dbReference type="InterPro" id="IPR036880">
    <property type="entry name" value="Kunitz_BPTI_sf"/>
</dbReference>
<feature type="domain" description="BPTI/Kunitz inhibitor" evidence="2">
    <location>
        <begin position="35"/>
        <end position="92"/>
    </location>
</feature>
<protein>
    <submittedName>
        <fullName evidence="3">Kunitz inhibitor like protein 2</fullName>
    </submittedName>
</protein>
<dbReference type="HOGENOM" id="CLU_164133_0_1_1"/>
<dbReference type="PANTHER" id="PTHR47248:SF7">
    <property type="entry name" value="BPTI_KUNITZ INHIBITOR DOMAIN-CONTAINING PROTEIN"/>
    <property type="match status" value="1"/>
</dbReference>
<organism evidence="3">
    <name type="scientific">Drosophila virilis</name>
    <name type="common">Fruit fly</name>
    <dbReference type="NCBI Taxonomy" id="7244"/>
    <lineage>
        <taxon>Eukaryota</taxon>
        <taxon>Metazoa</taxon>
        <taxon>Ecdysozoa</taxon>
        <taxon>Arthropoda</taxon>
        <taxon>Hexapoda</taxon>
        <taxon>Insecta</taxon>
        <taxon>Pterygota</taxon>
        <taxon>Neoptera</taxon>
        <taxon>Endopterygota</taxon>
        <taxon>Diptera</taxon>
        <taxon>Brachycera</taxon>
        <taxon>Muscomorpha</taxon>
        <taxon>Ephydroidea</taxon>
        <taxon>Drosophilidae</taxon>
        <taxon>Drosophila</taxon>
    </lineage>
</organism>
<keyword evidence="5" id="KW-1185">Reference proteome</keyword>
<gene>
    <name evidence="3" type="primary">Kil-2</name>
    <name evidence="4" type="synonym">Dvir\Kil-2</name>
    <name evidence="4" type="ORF">Dvir_GJ12491</name>
</gene>
<dbReference type="SMR" id="Q9U5S5"/>
<feature type="chain" id="PRO_5014313347" evidence="1">
    <location>
        <begin position="22"/>
        <end position="111"/>
    </location>
</feature>
<reference evidence="4" key="4">
    <citation type="submission" date="2008-06" db="EMBL/GenBank/DDBJ databases">
        <authorList>
            <consortium name="FlyBase"/>
        </authorList>
    </citation>
    <scope>NUCLEOTIDE SEQUENCE</scope>
    <source>
        <strain evidence="4">TSC#15010-1051.87</strain>
    </source>
</reference>